<feature type="chain" id="PRO_5020791119" evidence="1">
    <location>
        <begin position="27"/>
        <end position="143"/>
    </location>
</feature>
<dbReference type="AlphaFoldDB" id="A0A4P9Z2Y1"/>
<protein>
    <submittedName>
        <fullName evidence="2">Uncharacterized protein</fullName>
    </submittedName>
</protein>
<evidence type="ECO:0000256" key="1">
    <source>
        <dbReference type="SAM" id="SignalP"/>
    </source>
</evidence>
<reference evidence="3" key="1">
    <citation type="journal article" date="2018" name="Nat. Microbiol.">
        <title>Leveraging single-cell genomics to expand the fungal tree of life.</title>
        <authorList>
            <person name="Ahrendt S.R."/>
            <person name="Quandt C.A."/>
            <person name="Ciobanu D."/>
            <person name="Clum A."/>
            <person name="Salamov A."/>
            <person name="Andreopoulos B."/>
            <person name="Cheng J.F."/>
            <person name="Woyke T."/>
            <person name="Pelin A."/>
            <person name="Henrissat B."/>
            <person name="Reynolds N.K."/>
            <person name="Benny G.L."/>
            <person name="Smith M.E."/>
            <person name="James T.Y."/>
            <person name="Grigoriev I.V."/>
        </authorList>
    </citation>
    <scope>NUCLEOTIDE SEQUENCE [LARGE SCALE GENOMIC DNA]</scope>
    <source>
        <strain evidence="3">Benny S71-1</strain>
    </source>
</reference>
<name>A0A4P9Z2Y1_9FUNG</name>
<evidence type="ECO:0000313" key="2">
    <source>
        <dbReference type="EMBL" id="RKP26151.1"/>
    </source>
</evidence>
<proteinExistence type="predicted"/>
<dbReference type="EMBL" id="KZ989500">
    <property type="protein sequence ID" value="RKP26151.1"/>
    <property type="molecule type" value="Genomic_DNA"/>
</dbReference>
<sequence length="143" mass="16041">MLRARLSVVALLLAAFLQAYTEYAHGQPGVKLPVPLDEMSLVERMHKMLWLESRDNGIIVDYEQKPLDSDNQILLVKAADMKTKAPFAVGGTFAGNTSTYRFPHQTAHRMVPKADNYICVNRDDNGAPYLFLYGHNPFARTSS</sequence>
<dbReference type="Proteomes" id="UP000278143">
    <property type="component" value="Unassembled WGS sequence"/>
</dbReference>
<organism evidence="2 3">
    <name type="scientific">Syncephalis pseudoplumigaleata</name>
    <dbReference type="NCBI Taxonomy" id="1712513"/>
    <lineage>
        <taxon>Eukaryota</taxon>
        <taxon>Fungi</taxon>
        <taxon>Fungi incertae sedis</taxon>
        <taxon>Zoopagomycota</taxon>
        <taxon>Zoopagomycotina</taxon>
        <taxon>Zoopagomycetes</taxon>
        <taxon>Zoopagales</taxon>
        <taxon>Piptocephalidaceae</taxon>
        <taxon>Syncephalis</taxon>
    </lineage>
</organism>
<accession>A0A4P9Z2Y1</accession>
<feature type="signal peptide" evidence="1">
    <location>
        <begin position="1"/>
        <end position="26"/>
    </location>
</feature>
<evidence type="ECO:0000313" key="3">
    <source>
        <dbReference type="Proteomes" id="UP000278143"/>
    </source>
</evidence>
<gene>
    <name evidence="2" type="ORF">SYNPS1DRAFT_28139</name>
</gene>
<keyword evidence="3" id="KW-1185">Reference proteome</keyword>
<keyword evidence="1" id="KW-0732">Signal</keyword>